<name>A0AA38RPN3_9PEZI</name>
<dbReference type="Gene3D" id="6.10.250.3180">
    <property type="match status" value="1"/>
</dbReference>
<evidence type="ECO:0000256" key="1">
    <source>
        <dbReference type="SAM" id="MobiDB-lite"/>
    </source>
</evidence>
<dbReference type="AlphaFoldDB" id="A0AA38RPN3"/>
<dbReference type="InterPro" id="IPR051870">
    <property type="entry name" value="Elongin-A_domain"/>
</dbReference>
<accession>A0AA38RPN3</accession>
<evidence type="ECO:0008006" key="4">
    <source>
        <dbReference type="Google" id="ProtNLM"/>
    </source>
</evidence>
<sequence>MAPASLVDICIRKCIKHAAMIHDLGDLPSHLAKPILRKIDRADQLHEIELNSPQFAEQTPELWKRLIARDFPQWEKKNYIPKNPHSWWRVYARYKKENDEELAAAQDKLKNAFSALKAHKDSRTTESIATRDLPRLPKDGRPVGGTRGPGRGLPDHLTWGGGSRTKLTDGQSFLKKARREALELARRRQLATPTGKLKVPEGQIKKAPEAMVQHYRLQKQQELRIRAPRKQKTEAQLAEEAERRDREARLLKIKNLTGARPAQIISDSEDDPDDSGEDAGDYRGLGDILGLDDDDDGDDLFGDGEAERNASGPLERSKPSPQKKPVPADYHSDSAPTPPKRPTLLSNTRKPGSGLLDSRPTGALQKRLVTSPPKPASSKPAQLANRSNPPRESRDSAQSSPPPPPSRAPALQSSPPLRPQTSTPAGSPPPGALRKRKPQVDIFMRNTKKPKK</sequence>
<proteinExistence type="predicted"/>
<dbReference type="GO" id="GO:0070449">
    <property type="term" value="C:elongin complex"/>
    <property type="evidence" value="ECO:0007669"/>
    <property type="project" value="InterPro"/>
</dbReference>
<evidence type="ECO:0000313" key="2">
    <source>
        <dbReference type="EMBL" id="KAJ9143634.1"/>
    </source>
</evidence>
<dbReference type="EMBL" id="JANBVN010000109">
    <property type="protein sequence ID" value="KAJ9143634.1"/>
    <property type="molecule type" value="Genomic_DNA"/>
</dbReference>
<comment type="caution">
    <text evidence="2">The sequence shown here is derived from an EMBL/GenBank/DDBJ whole genome shotgun (WGS) entry which is preliminary data.</text>
</comment>
<feature type="compositionally biased region" description="Gly residues" evidence="1">
    <location>
        <begin position="142"/>
        <end position="151"/>
    </location>
</feature>
<feature type="compositionally biased region" description="Acidic residues" evidence="1">
    <location>
        <begin position="267"/>
        <end position="279"/>
    </location>
</feature>
<organism evidence="2 3">
    <name type="scientific">Coniochaeta hoffmannii</name>
    <dbReference type="NCBI Taxonomy" id="91930"/>
    <lineage>
        <taxon>Eukaryota</taxon>
        <taxon>Fungi</taxon>
        <taxon>Dikarya</taxon>
        <taxon>Ascomycota</taxon>
        <taxon>Pezizomycotina</taxon>
        <taxon>Sordariomycetes</taxon>
        <taxon>Sordariomycetidae</taxon>
        <taxon>Coniochaetales</taxon>
        <taxon>Coniochaetaceae</taxon>
        <taxon>Coniochaeta</taxon>
    </lineage>
</organism>
<keyword evidence="3" id="KW-1185">Reference proteome</keyword>
<dbReference type="GO" id="GO:0006368">
    <property type="term" value="P:transcription elongation by RNA polymerase II"/>
    <property type="evidence" value="ECO:0007669"/>
    <property type="project" value="InterPro"/>
</dbReference>
<feature type="compositionally biased region" description="Acidic residues" evidence="1">
    <location>
        <begin position="290"/>
        <end position="304"/>
    </location>
</feature>
<dbReference type="PANTHER" id="PTHR15141">
    <property type="entry name" value="TRANSCRIPTION ELONGATION FACTOR B POLYPEPTIDE 3"/>
    <property type="match status" value="1"/>
</dbReference>
<dbReference type="Proteomes" id="UP001174691">
    <property type="component" value="Unassembled WGS sequence"/>
</dbReference>
<dbReference type="InterPro" id="IPR010684">
    <property type="entry name" value="RNA_pol_II_trans_fac_SIII_A"/>
</dbReference>
<feature type="compositionally biased region" description="Basic and acidic residues" evidence="1">
    <location>
        <begin position="132"/>
        <end position="141"/>
    </location>
</feature>
<protein>
    <recommendedName>
        <fullName evidence="4">RNA polymerase II transcription factor SIII subunit A</fullName>
    </recommendedName>
</protein>
<dbReference type="Pfam" id="PF06881">
    <property type="entry name" value="Elongin_A"/>
    <property type="match status" value="1"/>
</dbReference>
<feature type="region of interest" description="Disordered" evidence="1">
    <location>
        <begin position="261"/>
        <end position="452"/>
    </location>
</feature>
<reference evidence="2" key="1">
    <citation type="submission" date="2022-07" db="EMBL/GenBank/DDBJ databases">
        <title>Fungi with potential for degradation of polypropylene.</title>
        <authorList>
            <person name="Gostincar C."/>
        </authorList>
    </citation>
    <scope>NUCLEOTIDE SEQUENCE</scope>
    <source>
        <strain evidence="2">EXF-13287</strain>
    </source>
</reference>
<dbReference type="PANTHER" id="PTHR15141:SF76">
    <property type="entry name" value="TRANSCRIPTION ELONGATION FACTOR B POLYPEPTIDE 3"/>
    <property type="match status" value="1"/>
</dbReference>
<evidence type="ECO:0000313" key="3">
    <source>
        <dbReference type="Proteomes" id="UP001174691"/>
    </source>
</evidence>
<feature type="region of interest" description="Disordered" evidence="1">
    <location>
        <begin position="119"/>
        <end position="168"/>
    </location>
</feature>
<gene>
    <name evidence="2" type="ORF">NKR19_g6762</name>
</gene>